<accession>A0ACC2UUZ0</accession>
<reference evidence="1" key="1">
    <citation type="submission" date="2022-04" db="EMBL/GenBank/DDBJ databases">
        <title>Genome of the entomopathogenic fungus Entomophthora muscae.</title>
        <authorList>
            <person name="Elya C."/>
            <person name="Lovett B.R."/>
            <person name="Lee E."/>
            <person name="Macias A.M."/>
            <person name="Hajek A.E."/>
            <person name="De Bivort B.L."/>
            <person name="Kasson M.T."/>
            <person name="De Fine Licht H.H."/>
            <person name="Stajich J.E."/>
        </authorList>
    </citation>
    <scope>NUCLEOTIDE SEQUENCE</scope>
    <source>
        <strain evidence="1">Berkeley</strain>
    </source>
</reference>
<sequence>MGKWLYNPKSNKNTKQPKRQASKGSKVPATTTNCTKKPPKAKTPTLSPPTPSTPTSSPPTSLPLHPHLLHPLHHSSPNKFNNDLTDLSFYLSEADSVLTKEHRTKKGKAANEPNFSSEKEKEAFKQSLRNPSFPSPGGSSSLPFSGYQEEPEDYTKNFKATGHVAWDSLAIHNIYNVDVEFKVPKCFPWCPSVMPFPKGQASMLLILK</sequence>
<organism evidence="1 2">
    <name type="scientific">Entomophthora muscae</name>
    <dbReference type="NCBI Taxonomy" id="34485"/>
    <lineage>
        <taxon>Eukaryota</taxon>
        <taxon>Fungi</taxon>
        <taxon>Fungi incertae sedis</taxon>
        <taxon>Zoopagomycota</taxon>
        <taxon>Entomophthoromycotina</taxon>
        <taxon>Entomophthoromycetes</taxon>
        <taxon>Entomophthorales</taxon>
        <taxon>Entomophthoraceae</taxon>
        <taxon>Entomophthora</taxon>
    </lineage>
</organism>
<keyword evidence="2" id="KW-1185">Reference proteome</keyword>
<evidence type="ECO:0000313" key="1">
    <source>
        <dbReference type="EMBL" id="KAJ9090326.1"/>
    </source>
</evidence>
<dbReference type="Proteomes" id="UP001165960">
    <property type="component" value="Unassembled WGS sequence"/>
</dbReference>
<dbReference type="EMBL" id="QTSX02000008">
    <property type="protein sequence ID" value="KAJ9090326.1"/>
    <property type="molecule type" value="Genomic_DNA"/>
</dbReference>
<gene>
    <name evidence="1" type="ORF">DSO57_1003450</name>
</gene>
<proteinExistence type="predicted"/>
<evidence type="ECO:0000313" key="2">
    <source>
        <dbReference type="Proteomes" id="UP001165960"/>
    </source>
</evidence>
<comment type="caution">
    <text evidence="1">The sequence shown here is derived from an EMBL/GenBank/DDBJ whole genome shotgun (WGS) entry which is preliminary data.</text>
</comment>
<protein>
    <submittedName>
        <fullName evidence="1">Uncharacterized protein</fullName>
    </submittedName>
</protein>
<name>A0ACC2UUZ0_9FUNG</name>